<dbReference type="PANTHER" id="PTHR30469:SF15">
    <property type="entry name" value="HLYD FAMILY OF SECRETION PROTEINS"/>
    <property type="match status" value="1"/>
</dbReference>
<comment type="caution">
    <text evidence="3">The sequence shown here is derived from an EMBL/GenBank/DDBJ whole genome shotgun (WGS) entry which is preliminary data.</text>
</comment>
<feature type="domain" description="YknX-like C-terminal permuted SH3-like" evidence="2">
    <location>
        <begin position="252"/>
        <end position="317"/>
    </location>
</feature>
<evidence type="ECO:0000259" key="2">
    <source>
        <dbReference type="Pfam" id="PF25989"/>
    </source>
</evidence>
<dbReference type="Gene3D" id="2.40.50.100">
    <property type="match status" value="1"/>
</dbReference>
<dbReference type="InterPro" id="IPR058637">
    <property type="entry name" value="YknX-like_C"/>
</dbReference>
<proteinExistence type="inferred from homology"/>
<dbReference type="PANTHER" id="PTHR30469">
    <property type="entry name" value="MULTIDRUG RESISTANCE PROTEIN MDTA"/>
    <property type="match status" value="1"/>
</dbReference>
<evidence type="ECO:0000256" key="1">
    <source>
        <dbReference type="ARBA" id="ARBA00009477"/>
    </source>
</evidence>
<dbReference type="EMBL" id="JAQQDH010000026">
    <property type="protein sequence ID" value="MFM0448568.1"/>
    <property type="molecule type" value="Genomic_DNA"/>
</dbReference>
<dbReference type="Gene3D" id="2.40.420.20">
    <property type="match status" value="1"/>
</dbReference>
<dbReference type="SUPFAM" id="SSF111369">
    <property type="entry name" value="HlyD-like secretion proteins"/>
    <property type="match status" value="1"/>
</dbReference>
<protein>
    <submittedName>
        <fullName evidence="3">Efflux RND transporter periplasmic adaptor subunit</fullName>
    </submittedName>
</protein>
<dbReference type="Proteomes" id="UP001629288">
    <property type="component" value="Unassembled WGS sequence"/>
</dbReference>
<dbReference type="Gene3D" id="2.40.30.170">
    <property type="match status" value="1"/>
</dbReference>
<keyword evidence="4" id="KW-1185">Reference proteome</keyword>
<evidence type="ECO:0000313" key="4">
    <source>
        <dbReference type="Proteomes" id="UP001629288"/>
    </source>
</evidence>
<dbReference type="RefSeq" id="WP_408176159.1">
    <property type="nucleotide sequence ID" value="NZ_JAQQDH010000026.1"/>
</dbReference>
<name>A0ABW9CE97_9BURK</name>
<comment type="similarity">
    <text evidence="1">Belongs to the membrane fusion protein (MFP) (TC 8.A.1) family.</text>
</comment>
<evidence type="ECO:0000313" key="3">
    <source>
        <dbReference type="EMBL" id="MFM0448568.1"/>
    </source>
</evidence>
<dbReference type="Pfam" id="PF25989">
    <property type="entry name" value="YknX_C"/>
    <property type="match status" value="1"/>
</dbReference>
<reference evidence="3 4" key="1">
    <citation type="journal article" date="2024" name="Chem. Sci.">
        <title>Discovery of megapolipeptins by genome mining of a Burkholderiales bacteria collection.</title>
        <authorList>
            <person name="Paulo B.S."/>
            <person name="Recchia M.J.J."/>
            <person name="Lee S."/>
            <person name="Fergusson C.H."/>
            <person name="Romanowski S.B."/>
            <person name="Hernandez A."/>
            <person name="Krull N."/>
            <person name="Liu D.Y."/>
            <person name="Cavanagh H."/>
            <person name="Bos A."/>
            <person name="Gray C.A."/>
            <person name="Murphy B.T."/>
            <person name="Linington R.G."/>
            <person name="Eustaquio A.S."/>
        </authorList>
    </citation>
    <scope>NUCLEOTIDE SEQUENCE [LARGE SCALE GENOMIC DNA]</scope>
    <source>
        <strain evidence="3 4">RL17-379-BIB-C</strain>
    </source>
</reference>
<dbReference type="NCBIfam" id="TIGR01730">
    <property type="entry name" value="RND_mfp"/>
    <property type="match status" value="1"/>
</dbReference>
<accession>A0ABW9CE97</accession>
<dbReference type="InterPro" id="IPR006143">
    <property type="entry name" value="RND_pump_MFP"/>
</dbReference>
<organism evidence="3 4">
    <name type="scientific">Paraburkholderia strydomiana</name>
    <dbReference type="NCBI Taxonomy" id="1245417"/>
    <lineage>
        <taxon>Bacteria</taxon>
        <taxon>Pseudomonadati</taxon>
        <taxon>Pseudomonadota</taxon>
        <taxon>Betaproteobacteria</taxon>
        <taxon>Burkholderiales</taxon>
        <taxon>Burkholderiaceae</taxon>
        <taxon>Paraburkholderia</taxon>
    </lineage>
</organism>
<gene>
    <name evidence="3" type="ORF">PQR00_33850</name>
</gene>
<sequence>MQTVLPQRRAIAQPVRAYGIVAASASNVTTINLPYIARVMQIRVQPGQTVTRGTPLLVVRADPAAVLAAGQAKSAVTLAQGEFARTQSLFDKGLATQSQLAAARKSADDARQSLAAQNQSGVTSGNKIVTAPFDGVVLQLSVAQGDQVQAGAAILQLTGGTGNEMRANVTLGVEPSDAAQIHAGDTVTLHGLSATLATNAIDGRVVLVGASIDPQSQLVDVGANVPLEHSAFIPGTRVNADIATRNGVHWIVPRSAVLGVDKGAYVFQVDAQNKARRVAVSIQVENGDHYGVDGPLDPGQSLVVSGNYELKDGMAVRASEGAPR</sequence>
<dbReference type="Gene3D" id="1.10.287.470">
    <property type="entry name" value="Helix hairpin bin"/>
    <property type="match status" value="1"/>
</dbReference>